<accession>A0A674JAW2</accession>
<dbReference type="InParanoid" id="A0A674JAW2"/>
<name>A0A674JAW2_9SAUR</name>
<protein>
    <submittedName>
        <fullName evidence="1">Uncharacterized protein</fullName>
    </submittedName>
</protein>
<dbReference type="AlphaFoldDB" id="A0A674JAW2"/>
<evidence type="ECO:0000313" key="1">
    <source>
        <dbReference type="Ensembl" id="ENSTMTP00000017022.1"/>
    </source>
</evidence>
<reference evidence="1" key="1">
    <citation type="submission" date="2025-08" db="UniProtKB">
        <authorList>
            <consortium name="Ensembl"/>
        </authorList>
    </citation>
    <scope>IDENTIFICATION</scope>
</reference>
<sequence length="72" mass="8306">MTEINLRLYLTQILQEDCICHISSVNVATLKNLLDSFRNIGWCESILKTGPFSNQLLLPWQQREEVEITVQG</sequence>
<proteinExistence type="predicted"/>
<organism evidence="1 2">
    <name type="scientific">Terrapene triunguis</name>
    <name type="common">Three-toed box turtle</name>
    <dbReference type="NCBI Taxonomy" id="2587831"/>
    <lineage>
        <taxon>Eukaryota</taxon>
        <taxon>Metazoa</taxon>
        <taxon>Chordata</taxon>
        <taxon>Craniata</taxon>
        <taxon>Vertebrata</taxon>
        <taxon>Euteleostomi</taxon>
        <taxon>Archelosauria</taxon>
        <taxon>Testudinata</taxon>
        <taxon>Testudines</taxon>
        <taxon>Cryptodira</taxon>
        <taxon>Durocryptodira</taxon>
        <taxon>Testudinoidea</taxon>
        <taxon>Emydidae</taxon>
        <taxon>Terrapene</taxon>
    </lineage>
</organism>
<dbReference type="Ensembl" id="ENSTMTT00000017631.1">
    <property type="protein sequence ID" value="ENSTMTP00000017022.1"/>
    <property type="gene ID" value="ENSTMTG00000012498.1"/>
</dbReference>
<reference evidence="1" key="2">
    <citation type="submission" date="2025-09" db="UniProtKB">
        <authorList>
            <consortium name="Ensembl"/>
        </authorList>
    </citation>
    <scope>IDENTIFICATION</scope>
</reference>
<evidence type="ECO:0000313" key="2">
    <source>
        <dbReference type="Proteomes" id="UP000472274"/>
    </source>
</evidence>
<dbReference type="Proteomes" id="UP000472274">
    <property type="component" value="Unplaced"/>
</dbReference>
<keyword evidence="2" id="KW-1185">Reference proteome</keyword>